<sequence length="86" mass="10113">MCGNAQMKGFFISRGYRVQQFQIRDFLRRVDMIGTAMQRLTVLSRCNYSVPSPLSLYHIDGNHKLIQWKLVIHGYNDGFSKRIIYL</sequence>
<name>A0A1X7V9Y4_AMPQE</name>
<dbReference type="InterPro" id="IPR058913">
    <property type="entry name" value="Integrase_dom_put"/>
</dbReference>
<feature type="domain" description="Integrase core" evidence="1">
    <location>
        <begin position="48"/>
        <end position="86"/>
    </location>
</feature>
<evidence type="ECO:0000259" key="1">
    <source>
        <dbReference type="Pfam" id="PF24764"/>
    </source>
</evidence>
<accession>A0A1X7V9Y4</accession>
<dbReference type="STRING" id="400682.A0A1X7V9Y4"/>
<dbReference type="PANTHER" id="PTHR46791">
    <property type="entry name" value="EXPRESSED PROTEIN"/>
    <property type="match status" value="1"/>
</dbReference>
<proteinExistence type="predicted"/>
<evidence type="ECO:0000313" key="2">
    <source>
        <dbReference type="EnsemblMetazoa" id="Aqu2.1.36803_001"/>
    </source>
</evidence>
<dbReference type="EnsemblMetazoa" id="Aqu2.1.36803_001">
    <property type="protein sequence ID" value="Aqu2.1.36803_001"/>
    <property type="gene ID" value="Aqu2.1.36803"/>
</dbReference>
<organism evidence="2">
    <name type="scientific">Amphimedon queenslandica</name>
    <name type="common">Sponge</name>
    <dbReference type="NCBI Taxonomy" id="400682"/>
    <lineage>
        <taxon>Eukaryota</taxon>
        <taxon>Metazoa</taxon>
        <taxon>Porifera</taxon>
        <taxon>Demospongiae</taxon>
        <taxon>Heteroscleromorpha</taxon>
        <taxon>Haplosclerida</taxon>
        <taxon>Niphatidae</taxon>
        <taxon>Amphimedon</taxon>
    </lineage>
</organism>
<dbReference type="Pfam" id="PF24764">
    <property type="entry name" value="rva_4"/>
    <property type="match status" value="1"/>
</dbReference>
<dbReference type="PANTHER" id="PTHR46791:SF5">
    <property type="entry name" value="CLR5 DOMAIN-CONTAINING PROTEIN-RELATED"/>
    <property type="match status" value="1"/>
</dbReference>
<reference evidence="2" key="1">
    <citation type="submission" date="2017-05" db="UniProtKB">
        <authorList>
            <consortium name="EnsemblMetazoa"/>
        </authorList>
    </citation>
    <scope>IDENTIFICATION</scope>
</reference>
<dbReference type="AlphaFoldDB" id="A0A1X7V9Y4"/>
<dbReference type="InParanoid" id="A0A1X7V9Y4"/>
<protein>
    <recommendedName>
        <fullName evidence="1">Integrase core domain-containing protein</fullName>
    </recommendedName>
</protein>